<name>A0A1G2CVV2_9BACT</name>
<dbReference type="Proteomes" id="UP000177122">
    <property type="component" value="Unassembled WGS sequence"/>
</dbReference>
<reference evidence="3 4" key="1">
    <citation type="journal article" date="2016" name="Nat. Commun.">
        <title>Thousands of microbial genomes shed light on interconnected biogeochemical processes in an aquifer system.</title>
        <authorList>
            <person name="Anantharaman K."/>
            <person name="Brown C.T."/>
            <person name="Hug L.A."/>
            <person name="Sharon I."/>
            <person name="Castelle C.J."/>
            <person name="Probst A.J."/>
            <person name="Thomas B.C."/>
            <person name="Singh A."/>
            <person name="Wilkins M.J."/>
            <person name="Karaoz U."/>
            <person name="Brodie E.L."/>
            <person name="Williams K.H."/>
            <person name="Hubbard S.S."/>
            <person name="Banfield J.F."/>
        </authorList>
    </citation>
    <scope>NUCLEOTIDE SEQUENCE [LARGE SCALE GENOMIC DNA]</scope>
</reference>
<dbReference type="Pfam" id="PF04285">
    <property type="entry name" value="DUF444"/>
    <property type="match status" value="1"/>
</dbReference>
<proteinExistence type="inferred from homology"/>
<organism evidence="3 4">
    <name type="scientific">Candidatus Lloydbacteria bacterium RIFCSPHIGHO2_01_FULL_49_22</name>
    <dbReference type="NCBI Taxonomy" id="1798658"/>
    <lineage>
        <taxon>Bacteria</taxon>
        <taxon>Candidatus Lloydiibacteriota</taxon>
    </lineage>
</organism>
<evidence type="ECO:0000313" key="4">
    <source>
        <dbReference type="Proteomes" id="UP000177122"/>
    </source>
</evidence>
<comment type="caution">
    <text evidence="3">The sequence shown here is derived from an EMBL/GenBank/DDBJ whole genome shotgun (WGS) entry which is preliminary data.</text>
</comment>
<dbReference type="HAMAP" id="MF_01232">
    <property type="entry name" value="UPF0229"/>
    <property type="match status" value="1"/>
</dbReference>
<dbReference type="PANTHER" id="PTHR30510">
    <property type="entry name" value="UPF0229 PROTEIN YEAH"/>
    <property type="match status" value="1"/>
</dbReference>
<comment type="similarity">
    <text evidence="1">Belongs to the UPF0229 family.</text>
</comment>
<evidence type="ECO:0000256" key="2">
    <source>
        <dbReference type="SAM" id="MobiDB-lite"/>
    </source>
</evidence>
<evidence type="ECO:0000313" key="3">
    <source>
        <dbReference type="EMBL" id="OGZ05505.1"/>
    </source>
</evidence>
<sequence>MSDHEITRVDSGTLPPPIDRRLAGKGKSIGNRQRFLRRQSEQVREAVKRAIEGRGIRDVGDGGEDVRIPKRDLREPVFGHGPGGSREGVHPGNEEYVTGDRIERPRGGQGSGGSASDSGEGEDDFVFHLTKEEFMNIFFDDLALPNLIKTTLADTPEYKSVRSGFTNDGTPNNLSIVHSMRNSIGRGIAFHKNDRKKLLELLEELDQLESVCHMCPAGYDEAHQKLTEEIGVLETKIGHDPEVESHESIANRIAAIVSKMRVIPYLDPIDLKYRARMRVPMPYSKAVMFCLMDISGSMDELRKDLSKRFFILLYLFLTRHYEKIDIVFIRHHTEAQEVTEEEFFHSRETGGTIVSSALLLMEQIIRERYPSGEWNIYGAQASDGDNWGNDSGTCSDLLEARLLPLCRYFAYIQVVEEEQNLWREYAKLAERNKSFAIRKVKAVSEIYPVFRGLFQKERKA</sequence>
<dbReference type="EMBL" id="MHLI01000010">
    <property type="protein sequence ID" value="OGZ05505.1"/>
    <property type="molecule type" value="Genomic_DNA"/>
</dbReference>
<dbReference type="PANTHER" id="PTHR30510:SF2">
    <property type="entry name" value="UPF0229 PROTEIN YEAH"/>
    <property type="match status" value="1"/>
</dbReference>
<gene>
    <name evidence="3" type="ORF">A2845_05860</name>
</gene>
<evidence type="ECO:0000256" key="1">
    <source>
        <dbReference type="HAMAP-Rule" id="MF_01232"/>
    </source>
</evidence>
<feature type="compositionally biased region" description="Basic and acidic residues" evidence="2">
    <location>
        <begin position="87"/>
        <end position="106"/>
    </location>
</feature>
<dbReference type="InterPro" id="IPR006698">
    <property type="entry name" value="UPF0229"/>
</dbReference>
<dbReference type="NCBIfam" id="NF003707">
    <property type="entry name" value="PRK05325.1-2"/>
    <property type="match status" value="1"/>
</dbReference>
<accession>A0A1G2CVV2</accession>
<feature type="compositionally biased region" description="Basic and acidic residues" evidence="2">
    <location>
        <begin position="38"/>
        <end position="77"/>
    </location>
</feature>
<protein>
    <recommendedName>
        <fullName evidence="1">UPF0229 protein A2845_05860</fullName>
    </recommendedName>
</protein>
<feature type="region of interest" description="Disordered" evidence="2">
    <location>
        <begin position="1"/>
        <end position="122"/>
    </location>
</feature>
<dbReference type="AlphaFoldDB" id="A0A1G2CVV2"/>